<comment type="caution">
    <text evidence="2">The sequence shown here is derived from an EMBL/GenBank/DDBJ whole genome shotgun (WGS) entry which is preliminary data.</text>
</comment>
<sequence length="221" mass="24329">MTAAPIADVSYAQLLERARGLAVPGRRTILGITGAPGAGKSSLAERLVAELGPERAVLVPMDGFHLAESVLQDLGWRDRKGAVDTFDAGGYVALLRRIREQTAEGGEQVIYAPIFRRDLEEPIGSAIPVRREVPLVVTEGNYLLHDSDPWPRAREALDESWFLAPGEEQRLAWLIERHMRFGRSEDEARERSLGSDQRNAEVIAATAGRADLVLRLAVEEV</sequence>
<dbReference type="InterPro" id="IPR027417">
    <property type="entry name" value="P-loop_NTPase"/>
</dbReference>
<keyword evidence="2" id="KW-0418">Kinase</keyword>
<feature type="domain" description="Phosphoribulokinase/uridine kinase" evidence="1">
    <location>
        <begin position="29"/>
        <end position="214"/>
    </location>
</feature>
<evidence type="ECO:0000259" key="1">
    <source>
        <dbReference type="Pfam" id="PF00485"/>
    </source>
</evidence>
<dbReference type="GO" id="GO:0016301">
    <property type="term" value="F:kinase activity"/>
    <property type="evidence" value="ECO:0007669"/>
    <property type="project" value="UniProtKB-KW"/>
</dbReference>
<gene>
    <name evidence="2" type="ORF">J4H91_05515</name>
</gene>
<name>A0A939LUS1_9MICO</name>
<protein>
    <submittedName>
        <fullName evidence="2">Nucleoside/nucleotide kinase family protein</fullName>
    </submittedName>
</protein>
<evidence type="ECO:0000313" key="2">
    <source>
        <dbReference type="EMBL" id="MBO1804776.1"/>
    </source>
</evidence>
<evidence type="ECO:0000313" key="3">
    <source>
        <dbReference type="Proteomes" id="UP000664398"/>
    </source>
</evidence>
<keyword evidence="3" id="KW-1185">Reference proteome</keyword>
<keyword evidence="2" id="KW-0808">Transferase</keyword>
<accession>A0A939LUS1</accession>
<dbReference type="Proteomes" id="UP000664398">
    <property type="component" value="Unassembled WGS sequence"/>
</dbReference>
<dbReference type="Gene3D" id="3.40.50.300">
    <property type="entry name" value="P-loop containing nucleotide triphosphate hydrolases"/>
    <property type="match status" value="1"/>
</dbReference>
<dbReference type="SUPFAM" id="SSF52540">
    <property type="entry name" value="P-loop containing nucleoside triphosphate hydrolases"/>
    <property type="match status" value="1"/>
</dbReference>
<dbReference type="NCBIfam" id="NF006743">
    <property type="entry name" value="PRK09270.1-2"/>
    <property type="match status" value="1"/>
</dbReference>
<reference evidence="2" key="1">
    <citation type="submission" date="2021-03" db="EMBL/GenBank/DDBJ databases">
        <title>Leucobacter chromiisoli sp. nov., isolated from chromium-containing soil of chemical plant.</title>
        <authorList>
            <person name="Xu Z."/>
        </authorList>
    </citation>
    <scope>NUCLEOTIDE SEQUENCE</scope>
    <source>
        <strain evidence="2">A2</strain>
    </source>
</reference>
<organism evidence="2 3">
    <name type="scientific">Leucobacter ruminantium</name>
    <dbReference type="NCBI Taxonomy" id="1289170"/>
    <lineage>
        <taxon>Bacteria</taxon>
        <taxon>Bacillati</taxon>
        <taxon>Actinomycetota</taxon>
        <taxon>Actinomycetes</taxon>
        <taxon>Micrococcales</taxon>
        <taxon>Microbacteriaceae</taxon>
        <taxon>Leucobacter</taxon>
    </lineage>
</organism>
<dbReference type="AlphaFoldDB" id="A0A939LUS1"/>
<dbReference type="Pfam" id="PF00485">
    <property type="entry name" value="PRK"/>
    <property type="match status" value="1"/>
</dbReference>
<dbReference type="InterPro" id="IPR006083">
    <property type="entry name" value="PRK/URK"/>
</dbReference>
<dbReference type="EMBL" id="JAGDYL010000006">
    <property type="protein sequence ID" value="MBO1804776.1"/>
    <property type="molecule type" value="Genomic_DNA"/>
</dbReference>
<dbReference type="GO" id="GO:0005524">
    <property type="term" value="F:ATP binding"/>
    <property type="evidence" value="ECO:0007669"/>
    <property type="project" value="InterPro"/>
</dbReference>
<dbReference type="PANTHER" id="PTHR10285">
    <property type="entry name" value="URIDINE KINASE"/>
    <property type="match status" value="1"/>
</dbReference>
<dbReference type="RefSeq" id="WP_208045253.1">
    <property type="nucleotide sequence ID" value="NZ_JAGDYL010000006.1"/>
</dbReference>
<proteinExistence type="predicted"/>